<evidence type="ECO:0000313" key="1">
    <source>
        <dbReference type="EMBL" id="MSE15118.1"/>
    </source>
</evidence>
<reference evidence="1 2" key="1">
    <citation type="submission" date="2019-11" db="EMBL/GenBank/DDBJ databases">
        <title>Draft Genome Sequence of Plant Growth-Promoting Rhizosphere-Associated Bacteria.</title>
        <authorList>
            <person name="Vasilyev I.Y."/>
            <person name="Radchenko V."/>
            <person name="Ilnitskaya E.V."/>
        </authorList>
    </citation>
    <scope>NUCLEOTIDE SEQUENCE [LARGE SCALE GENOMIC DNA]</scope>
    <source>
        <strain evidence="1 2">VRA_MhP_f</strain>
    </source>
</reference>
<comment type="caution">
    <text evidence="1">The sequence shown here is derived from an EMBL/GenBank/DDBJ whole genome shotgun (WGS) entry which is preliminary data.</text>
</comment>
<dbReference type="EMBL" id="WKLC01000263">
    <property type="protein sequence ID" value="MSE15118.1"/>
    <property type="molecule type" value="Genomic_DNA"/>
</dbReference>
<proteinExistence type="predicted"/>
<accession>A0A7X2MKZ6</accession>
<organism evidence="1 2">
    <name type="scientific">Enterobacter agglomerans</name>
    <name type="common">Erwinia herbicola</name>
    <name type="synonym">Pantoea agglomerans</name>
    <dbReference type="NCBI Taxonomy" id="549"/>
    <lineage>
        <taxon>Bacteria</taxon>
        <taxon>Pseudomonadati</taxon>
        <taxon>Pseudomonadota</taxon>
        <taxon>Gammaproteobacteria</taxon>
        <taxon>Enterobacterales</taxon>
        <taxon>Erwiniaceae</taxon>
        <taxon>Pantoea</taxon>
        <taxon>Pantoea agglomerans group</taxon>
    </lineage>
</organism>
<dbReference type="AlphaFoldDB" id="A0A7X2MKZ6"/>
<dbReference type="Pfam" id="PF06891">
    <property type="entry name" value="P2_Phage_GpR"/>
    <property type="match status" value="1"/>
</dbReference>
<gene>
    <name evidence="1" type="ORF">GKC49_08185</name>
</gene>
<dbReference type="InterPro" id="IPR009678">
    <property type="entry name" value="Phage_tail_completion_R"/>
</dbReference>
<sequence>MSTESQLESLTSFIKSEMPQRAMQSFTSEMTGLKTIPAARDMGLGQVQLSVIRYDAELIWERFPYRECDPRLLMALLEVWQATDTEDRDLFGQVGITNADPDWDIELIDEETAIVSVTVPMAERLIIVPDENGPVPYQGGRYRLADPEIWTALSAMIYTEVEE</sequence>
<evidence type="ECO:0000313" key="2">
    <source>
        <dbReference type="Proteomes" id="UP000461948"/>
    </source>
</evidence>
<dbReference type="Proteomes" id="UP000461948">
    <property type="component" value="Unassembled WGS sequence"/>
</dbReference>
<protein>
    <submittedName>
        <fullName evidence="1">Phage tail protein</fullName>
    </submittedName>
</protein>
<name>A0A7X2MKZ6_ENTAG</name>